<protein>
    <submittedName>
        <fullName evidence="1">Uncharacterized protein</fullName>
    </submittedName>
</protein>
<evidence type="ECO:0000313" key="1">
    <source>
        <dbReference type="Ensembl" id="ENSCINP00000031639.1"/>
    </source>
</evidence>
<accession>H2XPQ5</accession>
<dbReference type="HOGENOM" id="CLU_3279203_0_0_1"/>
<reference evidence="1" key="3">
    <citation type="submission" date="2025-09" db="UniProtKB">
        <authorList>
            <consortium name="Ensembl"/>
        </authorList>
    </citation>
    <scope>IDENTIFICATION</scope>
</reference>
<dbReference type="Proteomes" id="UP000008144">
    <property type="component" value="Unassembled WGS sequence"/>
</dbReference>
<reference evidence="2" key="1">
    <citation type="journal article" date="2002" name="Science">
        <title>The draft genome of Ciona intestinalis: insights into chordate and vertebrate origins.</title>
        <authorList>
            <person name="Dehal P."/>
            <person name="Satou Y."/>
            <person name="Campbell R.K."/>
            <person name="Chapman J."/>
            <person name="Degnan B."/>
            <person name="De Tomaso A."/>
            <person name="Davidson B."/>
            <person name="Di Gregorio A."/>
            <person name="Gelpke M."/>
            <person name="Goodstein D.M."/>
            <person name="Harafuji N."/>
            <person name="Hastings K.E."/>
            <person name="Ho I."/>
            <person name="Hotta K."/>
            <person name="Huang W."/>
            <person name="Kawashima T."/>
            <person name="Lemaire P."/>
            <person name="Martinez D."/>
            <person name="Meinertzhagen I.A."/>
            <person name="Necula S."/>
            <person name="Nonaka M."/>
            <person name="Putnam N."/>
            <person name="Rash S."/>
            <person name="Saiga H."/>
            <person name="Satake M."/>
            <person name="Terry A."/>
            <person name="Yamada L."/>
            <person name="Wang H.G."/>
            <person name="Awazu S."/>
            <person name="Azumi K."/>
            <person name="Boore J."/>
            <person name="Branno M."/>
            <person name="Chin-Bow S."/>
            <person name="DeSantis R."/>
            <person name="Doyle S."/>
            <person name="Francino P."/>
            <person name="Keys D.N."/>
            <person name="Haga S."/>
            <person name="Hayashi H."/>
            <person name="Hino K."/>
            <person name="Imai K.S."/>
            <person name="Inaba K."/>
            <person name="Kano S."/>
            <person name="Kobayashi K."/>
            <person name="Kobayashi M."/>
            <person name="Lee B.I."/>
            <person name="Makabe K.W."/>
            <person name="Manohar C."/>
            <person name="Matassi G."/>
            <person name="Medina M."/>
            <person name="Mochizuki Y."/>
            <person name="Mount S."/>
            <person name="Morishita T."/>
            <person name="Miura S."/>
            <person name="Nakayama A."/>
            <person name="Nishizaka S."/>
            <person name="Nomoto H."/>
            <person name="Ohta F."/>
            <person name="Oishi K."/>
            <person name="Rigoutsos I."/>
            <person name="Sano M."/>
            <person name="Sasaki A."/>
            <person name="Sasakura Y."/>
            <person name="Shoguchi E."/>
            <person name="Shin-i T."/>
            <person name="Spagnuolo A."/>
            <person name="Stainier D."/>
            <person name="Suzuki M.M."/>
            <person name="Tassy O."/>
            <person name="Takatori N."/>
            <person name="Tokuoka M."/>
            <person name="Yagi K."/>
            <person name="Yoshizaki F."/>
            <person name="Wada S."/>
            <person name="Zhang C."/>
            <person name="Hyatt P.D."/>
            <person name="Larimer F."/>
            <person name="Detter C."/>
            <person name="Doggett N."/>
            <person name="Glavina T."/>
            <person name="Hawkins T."/>
            <person name="Richardson P."/>
            <person name="Lucas S."/>
            <person name="Kohara Y."/>
            <person name="Levine M."/>
            <person name="Satoh N."/>
            <person name="Rokhsar D.S."/>
        </authorList>
    </citation>
    <scope>NUCLEOTIDE SEQUENCE [LARGE SCALE GENOMIC DNA]</scope>
</reference>
<sequence length="41" mass="4857">MTSSPNFDKNPPTVRMWKTSPADVSKKHFYLQCLVIFKHLY</sequence>
<evidence type="ECO:0000313" key="2">
    <source>
        <dbReference type="Proteomes" id="UP000008144"/>
    </source>
</evidence>
<name>H2XPQ5_CIOIN</name>
<proteinExistence type="predicted"/>
<dbReference type="InParanoid" id="H2XPQ5"/>
<dbReference type="AlphaFoldDB" id="H2XPQ5"/>
<organism evidence="1 2">
    <name type="scientific">Ciona intestinalis</name>
    <name type="common">Transparent sea squirt</name>
    <name type="synonym">Ascidia intestinalis</name>
    <dbReference type="NCBI Taxonomy" id="7719"/>
    <lineage>
        <taxon>Eukaryota</taxon>
        <taxon>Metazoa</taxon>
        <taxon>Chordata</taxon>
        <taxon>Tunicata</taxon>
        <taxon>Ascidiacea</taxon>
        <taxon>Phlebobranchia</taxon>
        <taxon>Cionidae</taxon>
        <taxon>Ciona</taxon>
    </lineage>
</organism>
<dbReference type="Ensembl" id="ENSCINT00000034767.1">
    <property type="protein sequence ID" value="ENSCINP00000031639.1"/>
    <property type="gene ID" value="ENSCING00000019568.1"/>
</dbReference>
<reference evidence="1" key="2">
    <citation type="submission" date="2025-08" db="UniProtKB">
        <authorList>
            <consortium name="Ensembl"/>
        </authorList>
    </citation>
    <scope>IDENTIFICATION</scope>
</reference>
<keyword evidence="2" id="KW-1185">Reference proteome</keyword>